<dbReference type="PANTHER" id="PTHR45999">
    <property type="entry name" value="UNC-13-4A, ISOFORM B"/>
    <property type="match status" value="1"/>
</dbReference>
<feature type="compositionally biased region" description="Polar residues" evidence="2">
    <location>
        <begin position="798"/>
        <end position="808"/>
    </location>
</feature>
<feature type="region of interest" description="Disordered" evidence="2">
    <location>
        <begin position="1289"/>
        <end position="1314"/>
    </location>
</feature>
<dbReference type="InterPro" id="IPR014772">
    <property type="entry name" value="Munc13_dom-2"/>
</dbReference>
<feature type="compositionally biased region" description="Basic and acidic residues" evidence="2">
    <location>
        <begin position="723"/>
        <end position="738"/>
    </location>
</feature>
<dbReference type="InterPro" id="IPR052095">
    <property type="entry name" value="UNC-13_domain"/>
</dbReference>
<feature type="compositionally biased region" description="Basic and acidic residues" evidence="2">
    <location>
        <begin position="746"/>
        <end position="755"/>
    </location>
</feature>
<dbReference type="PROSITE" id="PS51259">
    <property type="entry name" value="MHD2"/>
    <property type="match status" value="1"/>
</dbReference>
<evidence type="ECO:0000313" key="5">
    <source>
        <dbReference type="Proteomes" id="UP000230750"/>
    </source>
</evidence>
<dbReference type="GO" id="GO:0099503">
    <property type="term" value="C:secretory vesicle"/>
    <property type="evidence" value="ECO:0007669"/>
    <property type="project" value="TreeGrafter"/>
</dbReference>
<feature type="region of interest" description="Disordered" evidence="2">
    <location>
        <begin position="651"/>
        <end position="670"/>
    </location>
</feature>
<proteinExistence type="predicted"/>
<protein>
    <recommendedName>
        <fullName evidence="3">MHD2 domain-containing protein</fullName>
    </recommendedName>
</protein>
<feature type="region of interest" description="Disordered" evidence="2">
    <location>
        <begin position="723"/>
        <end position="811"/>
    </location>
</feature>
<dbReference type="PANTHER" id="PTHR45999:SF6">
    <property type="entry name" value="MHD2 DOMAIN-CONTAINING PROTEIN"/>
    <property type="match status" value="1"/>
</dbReference>
<feature type="compositionally biased region" description="Polar residues" evidence="2">
    <location>
        <begin position="661"/>
        <end position="670"/>
    </location>
</feature>
<keyword evidence="5" id="KW-1185">Reference proteome</keyword>
<dbReference type="STRING" id="307972.A0A2G8LLS3"/>
<reference evidence="4 5" key="1">
    <citation type="journal article" date="2017" name="PLoS Biol.">
        <title>The sea cucumber genome provides insights into morphological evolution and visceral regeneration.</title>
        <authorList>
            <person name="Zhang X."/>
            <person name="Sun L."/>
            <person name="Yuan J."/>
            <person name="Sun Y."/>
            <person name="Gao Y."/>
            <person name="Zhang L."/>
            <person name="Li S."/>
            <person name="Dai H."/>
            <person name="Hamel J.F."/>
            <person name="Liu C."/>
            <person name="Yu Y."/>
            <person name="Liu S."/>
            <person name="Lin W."/>
            <person name="Guo K."/>
            <person name="Jin S."/>
            <person name="Xu P."/>
            <person name="Storey K.B."/>
            <person name="Huan P."/>
            <person name="Zhang T."/>
            <person name="Zhou Y."/>
            <person name="Zhang J."/>
            <person name="Lin C."/>
            <person name="Li X."/>
            <person name="Xing L."/>
            <person name="Huo D."/>
            <person name="Sun M."/>
            <person name="Wang L."/>
            <person name="Mercier A."/>
            <person name="Li F."/>
            <person name="Yang H."/>
            <person name="Xiang J."/>
        </authorList>
    </citation>
    <scope>NUCLEOTIDE SEQUENCE [LARGE SCALE GENOMIC DNA]</scope>
    <source>
        <strain evidence="4">Shaxun</strain>
        <tissue evidence="4">Muscle</tissue>
    </source>
</reference>
<dbReference type="GO" id="GO:0006887">
    <property type="term" value="P:exocytosis"/>
    <property type="evidence" value="ECO:0007669"/>
    <property type="project" value="UniProtKB-KW"/>
</dbReference>
<gene>
    <name evidence="4" type="ORF">BSL78_01912</name>
</gene>
<accession>A0A2G8LLS3</accession>
<evidence type="ECO:0000259" key="3">
    <source>
        <dbReference type="PROSITE" id="PS51259"/>
    </source>
</evidence>
<feature type="region of interest" description="Disordered" evidence="2">
    <location>
        <begin position="1252"/>
        <end position="1274"/>
    </location>
</feature>
<organism evidence="4 5">
    <name type="scientific">Stichopus japonicus</name>
    <name type="common">Sea cucumber</name>
    <dbReference type="NCBI Taxonomy" id="307972"/>
    <lineage>
        <taxon>Eukaryota</taxon>
        <taxon>Metazoa</taxon>
        <taxon>Echinodermata</taxon>
        <taxon>Eleutherozoa</taxon>
        <taxon>Echinozoa</taxon>
        <taxon>Holothuroidea</taxon>
        <taxon>Aspidochirotacea</taxon>
        <taxon>Aspidochirotida</taxon>
        <taxon>Stichopodidae</taxon>
        <taxon>Apostichopus</taxon>
    </lineage>
</organism>
<dbReference type="Proteomes" id="UP000230750">
    <property type="component" value="Unassembled WGS sequence"/>
</dbReference>
<feature type="region of interest" description="Disordered" evidence="2">
    <location>
        <begin position="1369"/>
        <end position="1390"/>
    </location>
</feature>
<dbReference type="OrthoDB" id="10071880at2759"/>
<sequence length="1390" mass="156771">MSLESQFFNQLFGVSDGKVKSSQQITICSSCLLVVATFTRHYLHCLMAAKNHSSLGEWAENQPTHVSPDRVFKPFFNNLRLNSANFSLVWQAEEMNMPEGTLANLEDYFKKYLASHRATTVLQSPSTPAQDYTFPNIQSDAPDSGIDEGPDPRLQGVIVSDARRPNSKISYFFTEDSLYKHALLCAQFPVLSRNPTNPSLPPSPFSLSTLAFSSPPISPAILSRSYSSGGGNSSDEGENLVQEEMLCSLVREAFRLTEDSHISYIRAITEALGRKPPAKQSIAYELWQQEERMLVGSFVSQFWTGHLPAPNSHLCKPEYWKHMQIMYKELLIKLLRHDQRVDGASNNRVILHSSSRRLLKEFALRYGVSDIYQRAVFLEYLSEEENFVLNKGYLNTTLNSMTRLRALMLPEGGQCYTLESELHLAVTVLCQIQTRCEAKLQGMLQKSLSSHIVGILLTLLSEASQLVSDLGVDTQVSLTDRIVTCINKCFDNWFYHHRLRLTTELHLNSYSAPVSAELISKLVIWIQNEVLDWQHQYFAVFESYSVDVNSIACHSFYKKLMVDVRKLYNLIQSDTAQDHSYVGSTADLITLARKLDKLSQAWSHIIAPSQETWRFLFIQLAHRWLKQIRKDLHKFIKYSVEKDDFKGMKAPLPSEGAVSPPQRTLPSSAKFSPSFGSAFRSISPPGSRGRSLLCMIQPASDDMGDPFLVEGWQNSQWRNTKSEVLKDSAAKTADDNSDNRVVLGPERSKVTSPDKSEEDESYKIQSISTIRDQRNEETRTAGGWEESEDLGDNEERNNVSASLNNSSGYGPVLTPRHPCQSQTLDSHLEESVSVVTAPFSGSVFDFLTMMSCTSQFLKELCVVLLPESRDFFAGGDFEALRRRLEDQRAQCMLGNDKEELQETEEAELSNGVAKTLEEILLRSPKEILETLMPLYAVSLLAMDLCSTPALVAKKLISDKVLDFVNEMHMSYNLPHCRHQREPVTGCNVYVNRKDDYICDRFEPITPEMCVRINNVETLSSSKIWLFQDCPQTHPFLSSSLRRGEDEDGEGVQTLKLEDLHSAQINILAYKVNLVQCKTMKVLLLFNTGNIHNTMRPYLTCLHNHLMVLSTWLYPQSYHLFCSTLWEMIMQDISDTVKIIPQLAKKSEQFAGRLIQFVAKLLKEFTQEPYGRLSSEKCLILGQPILKVLELYTLPTSTIIATYQKILAQNWSSGYLHSSCGFLSQALLDFLSLNLHQKRKCFTVSHLSTTLQKYKEEQRDEDKPNQSVNTSKEEWTLGVVNEMMERRLLHPVTGGPQGSTSGTGNRSTPSELYSEESEQYIFPEVTVHTLSEAPSDIVDSYEVGSSPPSPPQVIPDVRTLLSQLPGTAIENELETQNATKNTEEEGGGGGA</sequence>
<comment type="caution">
    <text evidence="4">The sequence shown here is derived from an EMBL/GenBank/DDBJ whole genome shotgun (WGS) entry which is preliminary data.</text>
</comment>
<evidence type="ECO:0000256" key="1">
    <source>
        <dbReference type="ARBA" id="ARBA00022483"/>
    </source>
</evidence>
<keyword evidence="1" id="KW-0268">Exocytosis</keyword>
<name>A0A2G8LLS3_STIJA</name>
<dbReference type="EMBL" id="MRZV01000039">
    <property type="protein sequence ID" value="PIK61185.1"/>
    <property type="molecule type" value="Genomic_DNA"/>
</dbReference>
<evidence type="ECO:0000256" key="2">
    <source>
        <dbReference type="SAM" id="MobiDB-lite"/>
    </source>
</evidence>
<feature type="domain" description="MHD2" evidence="3">
    <location>
        <begin position="1091"/>
        <end position="1202"/>
    </location>
</feature>
<evidence type="ECO:0000313" key="4">
    <source>
        <dbReference type="EMBL" id="PIK61185.1"/>
    </source>
</evidence>
<feature type="compositionally biased region" description="Basic and acidic residues" evidence="2">
    <location>
        <begin position="1252"/>
        <end position="1263"/>
    </location>
</feature>